<organism evidence="1 2">
    <name type="scientific">Hyalomma asiaticum</name>
    <name type="common">Tick</name>
    <dbReference type="NCBI Taxonomy" id="266040"/>
    <lineage>
        <taxon>Eukaryota</taxon>
        <taxon>Metazoa</taxon>
        <taxon>Ecdysozoa</taxon>
        <taxon>Arthropoda</taxon>
        <taxon>Chelicerata</taxon>
        <taxon>Arachnida</taxon>
        <taxon>Acari</taxon>
        <taxon>Parasitiformes</taxon>
        <taxon>Ixodida</taxon>
        <taxon>Ixodoidea</taxon>
        <taxon>Ixodidae</taxon>
        <taxon>Hyalomminae</taxon>
        <taxon>Hyalomma</taxon>
    </lineage>
</organism>
<evidence type="ECO:0000313" key="1">
    <source>
        <dbReference type="EMBL" id="KAH6936410.1"/>
    </source>
</evidence>
<dbReference type="EMBL" id="CM023483">
    <property type="protein sequence ID" value="KAH6936410.1"/>
    <property type="molecule type" value="Genomic_DNA"/>
</dbReference>
<sequence>MSSTPFQIQRSLRAIASHGVRKAALYLSAYLAMHTAWTESTRRQVKGDQLRTALFCLNLTKNVLSQSWPQLTAKLLPVPRESAAVVQVVFENLKRASTGLGVFTWEGHRGRMALVEAIANTSVAVRLPFQEGVDYSGLFRDEANVTAEGKSSSSTALSVVFVIGYLILHRWNERLN</sequence>
<reference evidence="1" key="1">
    <citation type="submission" date="2020-05" db="EMBL/GenBank/DDBJ databases">
        <title>Large-scale comparative analyses of tick genomes elucidate their genetic diversity and vector capacities.</title>
        <authorList>
            <person name="Jia N."/>
            <person name="Wang J."/>
            <person name="Shi W."/>
            <person name="Du L."/>
            <person name="Sun Y."/>
            <person name="Zhan W."/>
            <person name="Jiang J."/>
            <person name="Wang Q."/>
            <person name="Zhang B."/>
            <person name="Ji P."/>
            <person name="Sakyi L.B."/>
            <person name="Cui X."/>
            <person name="Yuan T."/>
            <person name="Jiang B."/>
            <person name="Yang W."/>
            <person name="Lam T.T.-Y."/>
            <person name="Chang Q."/>
            <person name="Ding S."/>
            <person name="Wang X."/>
            <person name="Zhu J."/>
            <person name="Ruan X."/>
            <person name="Zhao L."/>
            <person name="Wei J."/>
            <person name="Que T."/>
            <person name="Du C."/>
            <person name="Cheng J."/>
            <person name="Dai P."/>
            <person name="Han X."/>
            <person name="Huang E."/>
            <person name="Gao Y."/>
            <person name="Liu J."/>
            <person name="Shao H."/>
            <person name="Ye R."/>
            <person name="Li L."/>
            <person name="Wei W."/>
            <person name="Wang X."/>
            <person name="Wang C."/>
            <person name="Yang T."/>
            <person name="Huo Q."/>
            <person name="Li W."/>
            <person name="Guo W."/>
            <person name="Chen H."/>
            <person name="Zhou L."/>
            <person name="Ni X."/>
            <person name="Tian J."/>
            <person name="Zhou Y."/>
            <person name="Sheng Y."/>
            <person name="Liu T."/>
            <person name="Pan Y."/>
            <person name="Xia L."/>
            <person name="Li J."/>
            <person name="Zhao F."/>
            <person name="Cao W."/>
        </authorList>
    </citation>
    <scope>NUCLEOTIDE SEQUENCE</scope>
    <source>
        <strain evidence="1">Hyas-2018</strain>
    </source>
</reference>
<gene>
    <name evidence="1" type="ORF">HPB50_016782</name>
</gene>
<evidence type="ECO:0000313" key="2">
    <source>
        <dbReference type="Proteomes" id="UP000821845"/>
    </source>
</evidence>
<name>A0ACB7SP81_HYAAI</name>
<proteinExistence type="predicted"/>
<protein>
    <submittedName>
        <fullName evidence="1">Uncharacterized protein</fullName>
    </submittedName>
</protein>
<accession>A0ACB7SP81</accession>
<comment type="caution">
    <text evidence="1">The sequence shown here is derived from an EMBL/GenBank/DDBJ whole genome shotgun (WGS) entry which is preliminary data.</text>
</comment>
<keyword evidence="2" id="KW-1185">Reference proteome</keyword>
<dbReference type="Proteomes" id="UP000821845">
    <property type="component" value="Chromosome 3"/>
</dbReference>